<accession>A0A0C1GMX0</accession>
<reference evidence="1 2" key="1">
    <citation type="submission" date="2014-12" db="EMBL/GenBank/DDBJ databases">
        <title>Genome sequence of Morococcus cerebrosus.</title>
        <authorList>
            <person name="Shin S.-K."/>
            <person name="Yi H."/>
        </authorList>
    </citation>
    <scope>NUCLEOTIDE SEQUENCE [LARGE SCALE GENOMIC DNA]</scope>
    <source>
        <strain evidence="1 2">CIP 81.93</strain>
    </source>
</reference>
<sequence length="39" mass="4595">MNIRYSRLKTQKSTSTEVLFLFSDDLFLGISLFYCSTRL</sequence>
<protein>
    <submittedName>
        <fullName evidence="1">Uncharacterized protein</fullName>
    </submittedName>
</protein>
<proteinExistence type="predicted"/>
<evidence type="ECO:0000313" key="2">
    <source>
        <dbReference type="Proteomes" id="UP000031390"/>
    </source>
</evidence>
<dbReference type="Proteomes" id="UP000031390">
    <property type="component" value="Unassembled WGS sequence"/>
</dbReference>
<organism evidence="1 2">
    <name type="scientific">Morococcus cerebrosus</name>
    <dbReference type="NCBI Taxonomy" id="1056807"/>
    <lineage>
        <taxon>Bacteria</taxon>
        <taxon>Pseudomonadati</taxon>
        <taxon>Pseudomonadota</taxon>
        <taxon>Betaproteobacteria</taxon>
        <taxon>Neisseriales</taxon>
        <taxon>Neisseriaceae</taxon>
        <taxon>Morococcus</taxon>
    </lineage>
</organism>
<comment type="caution">
    <text evidence="1">The sequence shown here is derived from an EMBL/GenBank/DDBJ whole genome shotgun (WGS) entry which is preliminary data.</text>
</comment>
<evidence type="ECO:0000313" key="1">
    <source>
        <dbReference type="EMBL" id="KIC06761.1"/>
    </source>
</evidence>
<gene>
    <name evidence="1" type="ORF">MCC93_18150</name>
</gene>
<dbReference type="EMBL" id="JUFZ01000086">
    <property type="protein sequence ID" value="KIC06761.1"/>
    <property type="molecule type" value="Genomic_DNA"/>
</dbReference>
<name>A0A0C1GMX0_9NEIS</name>
<dbReference type="AlphaFoldDB" id="A0A0C1GMX0"/>